<sequence>MRYSALMRSPQERVHSNVRPFFYFWQEEQRGPSSFVSQ</sequence>
<dbReference type="EMBL" id="LAQT01000010">
    <property type="protein sequence ID" value="KPC52172.1"/>
    <property type="molecule type" value="Genomic_DNA"/>
</dbReference>
<dbReference type="STRING" id="857265.WG78_13970"/>
<evidence type="ECO:0000313" key="1">
    <source>
        <dbReference type="EMBL" id="KPC52172.1"/>
    </source>
</evidence>
<dbReference type="AlphaFoldDB" id="A0A0N0GN13"/>
<dbReference type="Proteomes" id="UP000037939">
    <property type="component" value="Unassembled WGS sequence"/>
</dbReference>
<organism evidence="1 2">
    <name type="scientific">Amantichitinum ursilacus</name>
    <dbReference type="NCBI Taxonomy" id="857265"/>
    <lineage>
        <taxon>Bacteria</taxon>
        <taxon>Pseudomonadati</taxon>
        <taxon>Pseudomonadota</taxon>
        <taxon>Betaproteobacteria</taxon>
        <taxon>Neisseriales</taxon>
        <taxon>Chitinibacteraceae</taxon>
        <taxon>Amantichitinum</taxon>
    </lineage>
</organism>
<comment type="caution">
    <text evidence="1">The sequence shown here is derived from an EMBL/GenBank/DDBJ whole genome shotgun (WGS) entry which is preliminary data.</text>
</comment>
<name>A0A0N0GN13_9NEIS</name>
<proteinExistence type="predicted"/>
<accession>A0A0N0GN13</accession>
<keyword evidence="2" id="KW-1185">Reference proteome</keyword>
<reference evidence="1 2" key="1">
    <citation type="submission" date="2015-07" db="EMBL/GenBank/DDBJ databases">
        <title>Draft genome sequence of the Amantichitinum ursilacus IGB-41, a new chitin-degrading bacterium.</title>
        <authorList>
            <person name="Kirstahler P."/>
            <person name="Guenther M."/>
            <person name="Grumaz C."/>
            <person name="Rupp S."/>
            <person name="Zibek S."/>
            <person name="Sohn K."/>
        </authorList>
    </citation>
    <scope>NUCLEOTIDE SEQUENCE [LARGE SCALE GENOMIC DNA]</scope>
    <source>
        <strain evidence="1 2">IGB-41</strain>
    </source>
</reference>
<gene>
    <name evidence="1" type="ORF">WG78_13970</name>
</gene>
<protein>
    <submittedName>
        <fullName evidence="1">Uncharacterized protein</fullName>
    </submittedName>
</protein>
<evidence type="ECO:0000313" key="2">
    <source>
        <dbReference type="Proteomes" id="UP000037939"/>
    </source>
</evidence>